<dbReference type="CDD" id="cd01427">
    <property type="entry name" value="HAD_like"/>
    <property type="match status" value="1"/>
</dbReference>
<dbReference type="NCBIfam" id="TIGR01509">
    <property type="entry name" value="HAD-SF-IA-v3"/>
    <property type="match status" value="1"/>
</dbReference>
<accession>A0A7U3YJX8</accession>
<dbReference type="PANTHER" id="PTHR43434:SF3">
    <property type="entry name" value="GMP_IMP NUCLEOTIDASE YRFG"/>
    <property type="match status" value="1"/>
</dbReference>
<gene>
    <name evidence="1" type="ordered locus">Despr_0578</name>
</gene>
<dbReference type="AlphaFoldDB" id="A0A7U3YJX8"/>
<name>A0A7U3YJX8_DESPD</name>
<dbReference type="SFLD" id="SFLDG01129">
    <property type="entry name" value="C1.5:_HAD__Beta-PGM__Phosphata"/>
    <property type="match status" value="1"/>
</dbReference>
<keyword evidence="1" id="KW-0378">Hydrolase</keyword>
<dbReference type="EMBL" id="CP002364">
    <property type="protein sequence ID" value="ADW16754.1"/>
    <property type="molecule type" value="Genomic_DNA"/>
</dbReference>
<evidence type="ECO:0000313" key="1">
    <source>
        <dbReference type="EMBL" id="ADW16754.1"/>
    </source>
</evidence>
<dbReference type="InterPro" id="IPR023214">
    <property type="entry name" value="HAD_sf"/>
</dbReference>
<organism evidence="1 2">
    <name type="scientific">Desulfobulbus propionicus (strain ATCC 33891 / DSM 2032 / VKM B-1956 / 1pr3)</name>
    <dbReference type="NCBI Taxonomy" id="577650"/>
    <lineage>
        <taxon>Bacteria</taxon>
        <taxon>Pseudomonadati</taxon>
        <taxon>Thermodesulfobacteriota</taxon>
        <taxon>Desulfobulbia</taxon>
        <taxon>Desulfobulbales</taxon>
        <taxon>Desulfobulbaceae</taxon>
        <taxon>Desulfobulbus</taxon>
    </lineage>
</organism>
<sequence>MKTTPLYCEKIFPVFPWKQIDTVLLDMDGTLLDKHFDDYFWEQYLPEHYSLLHDISVEEAKAHLLARYHQVKDTLDWSDLDFWSRELDMDVQELKLRINHLIGVHPYVVEFLEYCLKIRKRLYLITNAHSSTLSIKLQKTAIGPWFDRIVCAAEVGLAKEDPQFWQRLEEMLQFDKRRTLLVDDTEKVLFAAQSHGLGFLLFVARPSSRQRVQYSCNFPSIVYFKELLPQ</sequence>
<reference evidence="1 2" key="1">
    <citation type="journal article" date="2011" name="Stand. Genomic Sci.">
        <title>Complete genome sequence of Desulfobulbus propionicus type strain (1pr3).</title>
        <authorList>
            <person name="Pagani I."/>
            <person name="Lapidus A."/>
            <person name="Nolan M."/>
            <person name="Lucas S."/>
            <person name="Hammon N."/>
            <person name="Deshpande S."/>
            <person name="Cheng J.F."/>
            <person name="Chertkov O."/>
            <person name="Davenport K."/>
            <person name="Tapia R."/>
            <person name="Han C."/>
            <person name="Goodwin L."/>
            <person name="Pitluck S."/>
            <person name="Liolios K."/>
            <person name="Mavromatis K."/>
            <person name="Ivanova N."/>
            <person name="Mikhailova N."/>
            <person name="Pati A."/>
            <person name="Chen A."/>
            <person name="Palaniappan K."/>
            <person name="Land M."/>
            <person name="Hauser L."/>
            <person name="Chang Y.J."/>
            <person name="Jeffries C.D."/>
            <person name="Detter J.C."/>
            <person name="Brambilla E."/>
            <person name="Kannan K.P."/>
            <person name="Djao O.D."/>
            <person name="Rohde M."/>
            <person name="Pukall R."/>
            <person name="Spring S."/>
            <person name="Goker M."/>
            <person name="Sikorski J."/>
            <person name="Woyke T."/>
            <person name="Bristow J."/>
            <person name="Eisen J.A."/>
            <person name="Markowitz V."/>
            <person name="Hugenholtz P."/>
            <person name="Kyrpides N.C."/>
            <person name="Klenk H.P."/>
        </authorList>
    </citation>
    <scope>NUCLEOTIDE SEQUENCE [LARGE SCALE GENOMIC DNA]</scope>
    <source>
        <strain evidence="2">ATCC 33891 / DSM 2032 / 1pr3</strain>
    </source>
</reference>
<keyword evidence="2" id="KW-1185">Reference proteome</keyword>
<dbReference type="KEGG" id="dpr:Despr_0578"/>
<dbReference type="PANTHER" id="PTHR43434">
    <property type="entry name" value="PHOSPHOGLYCOLATE PHOSPHATASE"/>
    <property type="match status" value="1"/>
</dbReference>
<evidence type="ECO:0000313" key="2">
    <source>
        <dbReference type="Proteomes" id="UP000006365"/>
    </source>
</evidence>
<proteinExistence type="predicted"/>
<dbReference type="InterPro" id="IPR006439">
    <property type="entry name" value="HAD-SF_hydro_IA"/>
</dbReference>
<dbReference type="GO" id="GO:0008967">
    <property type="term" value="F:phosphoglycolate phosphatase activity"/>
    <property type="evidence" value="ECO:0007669"/>
    <property type="project" value="TreeGrafter"/>
</dbReference>
<dbReference type="Proteomes" id="UP000006365">
    <property type="component" value="Chromosome"/>
</dbReference>
<dbReference type="SUPFAM" id="SSF56784">
    <property type="entry name" value="HAD-like"/>
    <property type="match status" value="1"/>
</dbReference>
<dbReference type="GO" id="GO:0006281">
    <property type="term" value="P:DNA repair"/>
    <property type="evidence" value="ECO:0007669"/>
    <property type="project" value="TreeGrafter"/>
</dbReference>
<dbReference type="RefSeq" id="WP_015723299.1">
    <property type="nucleotide sequence ID" value="NC_014972.1"/>
</dbReference>
<dbReference type="SFLD" id="SFLDS00003">
    <property type="entry name" value="Haloacid_Dehalogenase"/>
    <property type="match status" value="1"/>
</dbReference>
<dbReference type="GO" id="GO:0005829">
    <property type="term" value="C:cytosol"/>
    <property type="evidence" value="ECO:0007669"/>
    <property type="project" value="TreeGrafter"/>
</dbReference>
<dbReference type="InterPro" id="IPR050155">
    <property type="entry name" value="HAD-like_hydrolase_sf"/>
</dbReference>
<protein>
    <submittedName>
        <fullName evidence="1">HAD-superfamily hydrolase, subfamily IA, variant 1</fullName>
    </submittedName>
</protein>
<dbReference type="Pfam" id="PF00702">
    <property type="entry name" value="Hydrolase"/>
    <property type="match status" value="1"/>
</dbReference>
<dbReference type="Gene3D" id="3.40.50.1000">
    <property type="entry name" value="HAD superfamily/HAD-like"/>
    <property type="match status" value="1"/>
</dbReference>
<dbReference type="InterPro" id="IPR036412">
    <property type="entry name" value="HAD-like_sf"/>
</dbReference>